<keyword evidence="3" id="KW-1185">Reference proteome</keyword>
<dbReference type="OrthoDB" id="439917at2759"/>
<gene>
    <name evidence="2" type="ORF">VP01_533g6</name>
</gene>
<dbReference type="Pfam" id="PF21671">
    <property type="entry name" value="CPL1-like"/>
    <property type="match status" value="1"/>
</dbReference>
<evidence type="ECO:0000313" key="3">
    <source>
        <dbReference type="Proteomes" id="UP000037035"/>
    </source>
</evidence>
<dbReference type="InterPro" id="IPR048661">
    <property type="entry name" value="CPL1-like"/>
</dbReference>
<evidence type="ECO:0000259" key="1">
    <source>
        <dbReference type="Pfam" id="PF21671"/>
    </source>
</evidence>
<dbReference type="STRING" id="27349.A0A0L6UK61"/>
<reference evidence="2 3" key="1">
    <citation type="submission" date="2015-08" db="EMBL/GenBank/DDBJ databases">
        <title>Next Generation Sequencing and Analysis of the Genome of Puccinia sorghi L Schw, the Causal Agent of Maize Common Rust.</title>
        <authorList>
            <person name="Rochi L."/>
            <person name="Burguener G."/>
            <person name="Darino M."/>
            <person name="Turjanski A."/>
            <person name="Kreff E."/>
            <person name="Dieguez M.J."/>
            <person name="Sacco F."/>
        </authorList>
    </citation>
    <scope>NUCLEOTIDE SEQUENCE [LARGE SCALE GENOMIC DNA]</scope>
    <source>
        <strain evidence="2 3">RO10H11247</strain>
    </source>
</reference>
<dbReference type="PANTHER" id="PTHR35192:SF2">
    <property type="entry name" value="APPLE DOMAIN-CONTAINING PROTEIN"/>
    <property type="match status" value="1"/>
</dbReference>
<accession>A0A0L6UK61</accession>
<organism evidence="2 3">
    <name type="scientific">Puccinia sorghi</name>
    <dbReference type="NCBI Taxonomy" id="27349"/>
    <lineage>
        <taxon>Eukaryota</taxon>
        <taxon>Fungi</taxon>
        <taxon>Dikarya</taxon>
        <taxon>Basidiomycota</taxon>
        <taxon>Pucciniomycotina</taxon>
        <taxon>Pucciniomycetes</taxon>
        <taxon>Pucciniales</taxon>
        <taxon>Pucciniaceae</taxon>
        <taxon>Puccinia</taxon>
    </lineage>
</organism>
<feature type="domain" description="Protein CPL1-like" evidence="1">
    <location>
        <begin position="236"/>
        <end position="294"/>
    </location>
</feature>
<dbReference type="VEuPathDB" id="FungiDB:VP01_533g6"/>
<evidence type="ECO:0000313" key="2">
    <source>
        <dbReference type="EMBL" id="KNZ48898.1"/>
    </source>
</evidence>
<protein>
    <recommendedName>
        <fullName evidence="1">Protein CPL1-like domain-containing protein</fullName>
    </recommendedName>
</protein>
<proteinExistence type="predicted"/>
<dbReference type="AlphaFoldDB" id="A0A0L6UK61"/>
<sequence>MVMPSSVTTIGSGQLQARSAPGLSSITGVSAGESLQGQFGAKTGMASAGCGLETNVWGQVSPVSSSGYANLCLQCRVNVFGVQIVNFNFYSALAASISAHGVSAHQVAVLQSSIDDDLLRLSAGARTSASCSAACAGDQRCRSSSFVAGSCRLQSVNYATQNRAGAPLAQACQELFSRGGSGYCSICPSDRSCGGPAPSGLPRRNVPESSALSNCPSGLTACPIATGPSLSPSGGFECLDVQQEVTSCGGCSSTGQGVDCTTLKGVSSAGCSAGECKIFSCKPGFQFSFVNNACYKSHRSSKMS</sequence>
<comment type="caution">
    <text evidence="2">The sequence shown here is derived from an EMBL/GenBank/DDBJ whole genome shotgun (WGS) entry which is preliminary data.</text>
</comment>
<name>A0A0L6UK61_9BASI</name>
<dbReference type="Proteomes" id="UP000037035">
    <property type="component" value="Unassembled WGS sequence"/>
</dbReference>
<dbReference type="EMBL" id="LAVV01010542">
    <property type="protein sequence ID" value="KNZ48898.1"/>
    <property type="molecule type" value="Genomic_DNA"/>
</dbReference>
<dbReference type="PANTHER" id="PTHR35192">
    <property type="entry name" value="PROTEIN, PUTATIVE-RELATED"/>
    <property type="match status" value="1"/>
</dbReference>
<dbReference type="InterPro" id="IPR038955">
    <property type="entry name" value="PriA/CPL1_fungi"/>
</dbReference>